<keyword evidence="5" id="KW-0001">2Fe-2S</keyword>
<dbReference type="UniPathway" id="UPA01020"/>
<evidence type="ECO:0000256" key="9">
    <source>
        <dbReference type="ARBA" id="ARBA00023004"/>
    </source>
</evidence>
<evidence type="ECO:0000256" key="17">
    <source>
        <dbReference type="SAM" id="Phobius"/>
    </source>
</evidence>
<dbReference type="OMA" id="AVYQMRR"/>
<dbReference type="InParanoid" id="H3CCK3"/>
<comment type="similarity">
    <text evidence="13">Belongs to the cholesterol 7-desaturase family.</text>
</comment>
<proteinExistence type="inferred from homology"/>
<comment type="pathway">
    <text evidence="12">Steroid hormone biosynthesis; dafachronic acid biosynthesis.</text>
</comment>
<evidence type="ECO:0000256" key="12">
    <source>
        <dbReference type="ARBA" id="ARBA00025712"/>
    </source>
</evidence>
<reference evidence="19" key="3">
    <citation type="submission" date="2025-09" db="UniProtKB">
        <authorList>
            <consortium name="Ensembl"/>
        </authorList>
    </citation>
    <scope>IDENTIFICATION</scope>
</reference>
<dbReference type="STRING" id="99883.ENSTNIP00000005976"/>
<name>H3CCK3_TETNG</name>
<evidence type="ECO:0000256" key="13">
    <source>
        <dbReference type="ARBA" id="ARBA00025729"/>
    </source>
</evidence>
<dbReference type="Proteomes" id="UP000007303">
    <property type="component" value="Unassembled WGS sequence"/>
</dbReference>
<keyword evidence="6" id="KW-0479">Metal-binding</keyword>
<evidence type="ECO:0000256" key="16">
    <source>
        <dbReference type="ARBA" id="ARBA00049548"/>
    </source>
</evidence>
<feature type="domain" description="Rieske" evidence="18">
    <location>
        <begin position="118"/>
        <end position="222"/>
    </location>
</feature>
<dbReference type="GO" id="GO:0005737">
    <property type="term" value="C:cytoplasm"/>
    <property type="evidence" value="ECO:0007669"/>
    <property type="project" value="TreeGrafter"/>
</dbReference>
<evidence type="ECO:0000256" key="1">
    <source>
        <dbReference type="ARBA" id="ARBA00001962"/>
    </source>
</evidence>
<dbReference type="SUPFAM" id="SSF55961">
    <property type="entry name" value="Bet v1-like"/>
    <property type="match status" value="1"/>
</dbReference>
<evidence type="ECO:0000313" key="19">
    <source>
        <dbReference type="Ensembl" id="ENSTNIP00000005976.1"/>
    </source>
</evidence>
<dbReference type="GO" id="GO:0046872">
    <property type="term" value="F:metal ion binding"/>
    <property type="evidence" value="ECO:0007669"/>
    <property type="project" value="UniProtKB-KW"/>
</dbReference>
<reference evidence="19" key="2">
    <citation type="submission" date="2025-08" db="UniProtKB">
        <authorList>
            <consortium name="Ensembl"/>
        </authorList>
    </citation>
    <scope>IDENTIFICATION</scope>
</reference>
<feature type="transmembrane region" description="Helical" evidence="17">
    <location>
        <begin position="45"/>
        <end position="68"/>
    </location>
</feature>
<accession>H3CCK3</accession>
<dbReference type="AlphaFoldDB" id="H3CCK3"/>
<dbReference type="GO" id="GO:0170056">
    <property type="term" value="F:cholesterol 7-desaturase [NAD(P)H] activity"/>
    <property type="evidence" value="ECO:0007669"/>
    <property type="project" value="UniProtKB-EC"/>
</dbReference>
<evidence type="ECO:0000256" key="14">
    <source>
        <dbReference type="ARBA" id="ARBA00026095"/>
    </source>
</evidence>
<evidence type="ECO:0000256" key="15">
    <source>
        <dbReference type="ARBA" id="ARBA00047853"/>
    </source>
</evidence>
<evidence type="ECO:0000256" key="11">
    <source>
        <dbReference type="ARBA" id="ARBA00023136"/>
    </source>
</evidence>
<comment type="catalytic activity">
    <reaction evidence="15">
        <text>cholesterol + NADH + O2 + H(+) = 7-dehydrocholesterol + NAD(+) + 2 H2O</text>
        <dbReference type="Rhea" id="RHEA:51644"/>
        <dbReference type="ChEBI" id="CHEBI:15377"/>
        <dbReference type="ChEBI" id="CHEBI:15378"/>
        <dbReference type="ChEBI" id="CHEBI:15379"/>
        <dbReference type="ChEBI" id="CHEBI:16113"/>
        <dbReference type="ChEBI" id="CHEBI:17759"/>
        <dbReference type="ChEBI" id="CHEBI:57540"/>
        <dbReference type="ChEBI" id="CHEBI:57945"/>
        <dbReference type="EC" id="1.14.19.21"/>
    </reaction>
    <physiologicalReaction direction="left-to-right" evidence="15">
        <dbReference type="Rhea" id="RHEA:51645"/>
    </physiologicalReaction>
</comment>
<comment type="cofactor">
    <cofactor evidence="1">
        <name>Fe cation</name>
        <dbReference type="ChEBI" id="CHEBI:24875"/>
    </cofactor>
</comment>
<dbReference type="InterPro" id="IPR045605">
    <property type="entry name" value="KshA-like_C"/>
</dbReference>
<dbReference type="GeneTree" id="ENSGT00390000016856"/>
<dbReference type="Pfam" id="PF19298">
    <property type="entry name" value="KshA_C"/>
    <property type="match status" value="1"/>
</dbReference>
<keyword evidence="9" id="KW-0408">Iron</keyword>
<evidence type="ECO:0000259" key="18">
    <source>
        <dbReference type="PROSITE" id="PS51296"/>
    </source>
</evidence>
<protein>
    <recommendedName>
        <fullName evidence="14">cholesterol 7-desaturase</fullName>
        <ecNumber evidence="14">1.14.19.21</ecNumber>
    </recommendedName>
</protein>
<dbReference type="EC" id="1.14.19.21" evidence="14"/>
<keyword evidence="20" id="KW-1185">Reference proteome</keyword>
<keyword evidence="7 17" id="KW-1133">Transmembrane helix</keyword>
<dbReference type="GO" id="GO:0008203">
    <property type="term" value="P:cholesterol metabolic process"/>
    <property type="evidence" value="ECO:0007669"/>
    <property type="project" value="InterPro"/>
</dbReference>
<evidence type="ECO:0000256" key="6">
    <source>
        <dbReference type="ARBA" id="ARBA00022723"/>
    </source>
</evidence>
<dbReference type="GO" id="GO:0016020">
    <property type="term" value="C:membrane"/>
    <property type="evidence" value="ECO:0007669"/>
    <property type="project" value="UniProtKB-SubCell"/>
</dbReference>
<evidence type="ECO:0000256" key="3">
    <source>
        <dbReference type="ARBA" id="ARBA00004972"/>
    </source>
</evidence>
<dbReference type="PANTHER" id="PTHR21266">
    <property type="entry name" value="IRON-SULFUR DOMAIN CONTAINING PROTEIN"/>
    <property type="match status" value="1"/>
</dbReference>
<sequence>NMDFHNVLKVAAGVALGLGACTLVDWQGRTQSAGGRHLSWKQAALGVPASLLICILAGLSVIAAHRLYELLFCPLELLRAPEDVGYIAEDGRSKAQTANQVRRRRKIGELPPVYPNGWFRVLDSHLLERGEVKNVSVLGEQVAVFRAQNGKAHVLDAYCPHLGANLAVGGRVLGDCIECPFHGWQFRGGDGKCVKIPYAEKVPEFAKVRRWPSCEVNGLILVWFHCDGKDPEWTVPEYEEITQGKWVYRGRTEHFINAHIEEIPENAADLAHLGHLHTPSMTSGVDLRYTNSKTWEFLRHDWKARWEPESEPNKHCSQMFVEHSLTVFGLHCPLLDVDVVARQVGPGLVFLLFNHYYFGRGLLVHCVTPVEPLLQCVSHTMFYQSNVPPVVPKFILRSESIQFERDVMIWNNKKYNPKPVLVKEDSAIQKHRRWYSQFYSENSPRLKLQHDSLDF</sequence>
<evidence type="ECO:0000313" key="20">
    <source>
        <dbReference type="Proteomes" id="UP000007303"/>
    </source>
</evidence>
<evidence type="ECO:0000256" key="5">
    <source>
        <dbReference type="ARBA" id="ARBA00022714"/>
    </source>
</evidence>
<dbReference type="InterPro" id="IPR036922">
    <property type="entry name" value="Rieske_2Fe-2S_sf"/>
</dbReference>
<reference evidence="20" key="1">
    <citation type="journal article" date="2004" name="Nature">
        <title>Genome duplication in the teleost fish Tetraodon nigroviridis reveals the early vertebrate proto-karyotype.</title>
        <authorList>
            <person name="Jaillon O."/>
            <person name="Aury J.-M."/>
            <person name="Brunet F."/>
            <person name="Petit J.-L."/>
            <person name="Stange-Thomann N."/>
            <person name="Mauceli E."/>
            <person name="Bouneau L."/>
            <person name="Fischer C."/>
            <person name="Ozouf-Costaz C."/>
            <person name="Bernot A."/>
            <person name="Nicaud S."/>
            <person name="Jaffe D."/>
            <person name="Fisher S."/>
            <person name="Lutfalla G."/>
            <person name="Dossat C."/>
            <person name="Segurens B."/>
            <person name="Dasilva C."/>
            <person name="Salanoubat M."/>
            <person name="Levy M."/>
            <person name="Boudet N."/>
            <person name="Castellano S."/>
            <person name="Anthouard V."/>
            <person name="Jubin C."/>
            <person name="Castelli V."/>
            <person name="Katinka M."/>
            <person name="Vacherie B."/>
            <person name="Biemont C."/>
            <person name="Skalli Z."/>
            <person name="Cattolico L."/>
            <person name="Poulain J."/>
            <person name="De Berardinis V."/>
            <person name="Cruaud C."/>
            <person name="Duprat S."/>
            <person name="Brottier P."/>
            <person name="Coutanceau J.-P."/>
            <person name="Gouzy J."/>
            <person name="Parra G."/>
            <person name="Lardier G."/>
            <person name="Chapple C."/>
            <person name="McKernan K.J."/>
            <person name="McEwan P."/>
            <person name="Bosak S."/>
            <person name="Kellis M."/>
            <person name="Volff J.-N."/>
            <person name="Guigo R."/>
            <person name="Zody M.C."/>
            <person name="Mesirov J."/>
            <person name="Lindblad-Toh K."/>
            <person name="Birren B."/>
            <person name="Nusbaum C."/>
            <person name="Kahn D."/>
            <person name="Robinson-Rechavi M."/>
            <person name="Laudet V."/>
            <person name="Schachter V."/>
            <person name="Quetier F."/>
            <person name="Saurin W."/>
            <person name="Scarpelli C."/>
            <person name="Wincker P."/>
            <person name="Lander E.S."/>
            <person name="Weissenbach J."/>
            <person name="Roest Crollius H."/>
        </authorList>
    </citation>
    <scope>NUCLEOTIDE SEQUENCE [LARGE SCALE GENOMIC DNA]</scope>
</reference>
<comment type="subcellular location">
    <subcellularLocation>
        <location evidence="2">Membrane</location>
    </subcellularLocation>
</comment>
<keyword evidence="8" id="KW-0560">Oxidoreductase</keyword>
<keyword evidence="10" id="KW-0411">Iron-sulfur</keyword>
<dbReference type="Gene3D" id="3.90.380.10">
    <property type="entry name" value="Naphthalene 1,2-dioxygenase Alpha Subunit, Chain A, domain 1"/>
    <property type="match status" value="1"/>
</dbReference>
<evidence type="ECO:0000256" key="8">
    <source>
        <dbReference type="ARBA" id="ARBA00023002"/>
    </source>
</evidence>
<dbReference type="InterPro" id="IPR017941">
    <property type="entry name" value="Rieske_2Fe-2S"/>
</dbReference>
<keyword evidence="11 17" id="KW-0472">Membrane</keyword>
<dbReference type="GO" id="GO:0051537">
    <property type="term" value="F:2 iron, 2 sulfur cluster binding"/>
    <property type="evidence" value="ECO:0007669"/>
    <property type="project" value="UniProtKB-KW"/>
</dbReference>
<dbReference type="PANTHER" id="PTHR21266:SF32">
    <property type="entry name" value="CHOLESTEROL 7-DESATURASE NVD"/>
    <property type="match status" value="1"/>
</dbReference>
<dbReference type="InterPro" id="IPR050584">
    <property type="entry name" value="Cholesterol_7-desaturase"/>
</dbReference>
<comment type="pathway">
    <text evidence="3">Hormone biosynthesis.</text>
</comment>
<dbReference type="Gene3D" id="2.102.10.10">
    <property type="entry name" value="Rieske [2Fe-2S] iron-sulphur domain"/>
    <property type="match status" value="1"/>
</dbReference>
<evidence type="ECO:0000256" key="4">
    <source>
        <dbReference type="ARBA" id="ARBA00022692"/>
    </source>
</evidence>
<dbReference type="Ensembl" id="ENSTNIT00000006124.1">
    <property type="protein sequence ID" value="ENSTNIP00000005976.1"/>
    <property type="gene ID" value="ENSTNIG00000003389.1"/>
</dbReference>
<keyword evidence="4 17" id="KW-0812">Transmembrane</keyword>
<organism evidence="19 20">
    <name type="scientific">Tetraodon nigroviridis</name>
    <name type="common">Spotted green pufferfish</name>
    <name type="synonym">Chelonodon nigroviridis</name>
    <dbReference type="NCBI Taxonomy" id="99883"/>
    <lineage>
        <taxon>Eukaryota</taxon>
        <taxon>Metazoa</taxon>
        <taxon>Chordata</taxon>
        <taxon>Craniata</taxon>
        <taxon>Vertebrata</taxon>
        <taxon>Euteleostomi</taxon>
        <taxon>Actinopterygii</taxon>
        <taxon>Neopterygii</taxon>
        <taxon>Teleostei</taxon>
        <taxon>Neoteleostei</taxon>
        <taxon>Acanthomorphata</taxon>
        <taxon>Eupercaria</taxon>
        <taxon>Tetraodontiformes</taxon>
        <taxon>Tetradontoidea</taxon>
        <taxon>Tetraodontidae</taxon>
        <taxon>Tetraodon</taxon>
    </lineage>
</organism>
<dbReference type="SUPFAM" id="SSF50022">
    <property type="entry name" value="ISP domain"/>
    <property type="match status" value="1"/>
</dbReference>
<comment type="catalytic activity">
    <reaction evidence="16">
        <text>cholesterol + NADPH + O2 + H(+) = 7-dehydrocholesterol + NADP(+) + 2 H2O</text>
        <dbReference type="Rhea" id="RHEA:45024"/>
        <dbReference type="ChEBI" id="CHEBI:15377"/>
        <dbReference type="ChEBI" id="CHEBI:15378"/>
        <dbReference type="ChEBI" id="CHEBI:15379"/>
        <dbReference type="ChEBI" id="CHEBI:16113"/>
        <dbReference type="ChEBI" id="CHEBI:17759"/>
        <dbReference type="ChEBI" id="CHEBI:57783"/>
        <dbReference type="ChEBI" id="CHEBI:58349"/>
        <dbReference type="EC" id="1.14.19.21"/>
    </reaction>
    <physiologicalReaction direction="left-to-right" evidence="16">
        <dbReference type="Rhea" id="RHEA:45025"/>
    </physiologicalReaction>
</comment>
<evidence type="ECO:0000256" key="7">
    <source>
        <dbReference type="ARBA" id="ARBA00022989"/>
    </source>
</evidence>
<evidence type="ECO:0000256" key="10">
    <source>
        <dbReference type="ARBA" id="ARBA00023014"/>
    </source>
</evidence>
<dbReference type="Pfam" id="PF00355">
    <property type="entry name" value="Rieske"/>
    <property type="match status" value="1"/>
</dbReference>
<evidence type="ECO:0000256" key="2">
    <source>
        <dbReference type="ARBA" id="ARBA00004370"/>
    </source>
</evidence>
<dbReference type="PROSITE" id="PS51296">
    <property type="entry name" value="RIESKE"/>
    <property type="match status" value="1"/>
</dbReference>